<dbReference type="InterPro" id="IPR001792">
    <property type="entry name" value="Acylphosphatase-like_dom"/>
</dbReference>
<dbReference type="EC" id="3.6.1.7" evidence="2 4"/>
<evidence type="ECO:0000313" key="7">
    <source>
        <dbReference type="EMBL" id="GLH65955.1"/>
    </source>
</evidence>
<organism evidence="7 8">
    <name type="scientific">Geothrix edaphica</name>
    <dbReference type="NCBI Taxonomy" id="2927976"/>
    <lineage>
        <taxon>Bacteria</taxon>
        <taxon>Pseudomonadati</taxon>
        <taxon>Acidobacteriota</taxon>
        <taxon>Holophagae</taxon>
        <taxon>Holophagales</taxon>
        <taxon>Holophagaceae</taxon>
        <taxon>Geothrix</taxon>
    </lineage>
</organism>
<evidence type="ECO:0000256" key="2">
    <source>
        <dbReference type="ARBA" id="ARBA00012150"/>
    </source>
</evidence>
<dbReference type="InterPro" id="IPR036046">
    <property type="entry name" value="Acylphosphatase-like_dom_sf"/>
</dbReference>
<keyword evidence="8" id="KW-1185">Reference proteome</keyword>
<accession>A0ABQ5PV00</accession>
<dbReference type="Proteomes" id="UP001165044">
    <property type="component" value="Unassembled WGS sequence"/>
</dbReference>
<evidence type="ECO:0000256" key="1">
    <source>
        <dbReference type="ARBA" id="ARBA00005614"/>
    </source>
</evidence>
<dbReference type="PANTHER" id="PTHR47268:SF4">
    <property type="entry name" value="ACYLPHOSPHATASE"/>
    <property type="match status" value="1"/>
</dbReference>
<dbReference type="SUPFAM" id="SSF54975">
    <property type="entry name" value="Acylphosphatase/BLUF domain-like"/>
    <property type="match status" value="1"/>
</dbReference>
<sequence>MPVRFHVHGAVQGVGYRRFVEREARALELAGWVRNEPDGSVSGEVEGPAAALAALRPRLAEGPSFAAVRRLDWEPLDVRSSLPFPFQILR</sequence>
<dbReference type="EMBL" id="BSDC01000001">
    <property type="protein sequence ID" value="GLH65955.1"/>
    <property type="molecule type" value="Genomic_DNA"/>
</dbReference>
<dbReference type="PROSITE" id="PS51160">
    <property type="entry name" value="ACYLPHOSPHATASE_3"/>
    <property type="match status" value="1"/>
</dbReference>
<dbReference type="InterPro" id="IPR017968">
    <property type="entry name" value="Acylphosphatase_CS"/>
</dbReference>
<dbReference type="PRINTS" id="PR00112">
    <property type="entry name" value="ACYLPHPHTASE"/>
</dbReference>
<reference evidence="7" key="1">
    <citation type="journal article" date="2023" name="Antonie Van Leeuwenhoek">
        <title>Mesoterricola silvestris gen. nov., sp. nov., Mesoterricola sediminis sp. nov., Geothrix oryzae sp. nov., Geothrix edaphica sp. nov., Geothrix rubra sp. nov., and Geothrix limicola sp. nov., six novel members of Acidobacteriota isolated from soils.</title>
        <authorList>
            <person name="Itoh H."/>
            <person name="Sugisawa Y."/>
            <person name="Mise K."/>
            <person name="Xu Z."/>
            <person name="Kuniyasu M."/>
            <person name="Ushijima N."/>
            <person name="Kawano K."/>
            <person name="Kobayashi E."/>
            <person name="Shiratori Y."/>
            <person name="Masuda Y."/>
            <person name="Senoo K."/>
        </authorList>
    </citation>
    <scope>NUCLEOTIDE SEQUENCE</scope>
    <source>
        <strain evidence="7">Red802</strain>
    </source>
</reference>
<gene>
    <name evidence="7" type="ORF">GETHED_03190</name>
</gene>
<name>A0ABQ5PV00_9BACT</name>
<feature type="active site" evidence="4">
    <location>
        <position position="35"/>
    </location>
</feature>
<evidence type="ECO:0000256" key="5">
    <source>
        <dbReference type="RuleBase" id="RU004168"/>
    </source>
</evidence>
<evidence type="ECO:0000313" key="8">
    <source>
        <dbReference type="Proteomes" id="UP001165044"/>
    </source>
</evidence>
<comment type="catalytic activity">
    <reaction evidence="3 4">
        <text>an acyl phosphate + H2O = a carboxylate + phosphate + H(+)</text>
        <dbReference type="Rhea" id="RHEA:14965"/>
        <dbReference type="ChEBI" id="CHEBI:15377"/>
        <dbReference type="ChEBI" id="CHEBI:15378"/>
        <dbReference type="ChEBI" id="CHEBI:29067"/>
        <dbReference type="ChEBI" id="CHEBI:43474"/>
        <dbReference type="ChEBI" id="CHEBI:59918"/>
        <dbReference type="EC" id="3.6.1.7"/>
    </reaction>
</comment>
<protein>
    <recommendedName>
        <fullName evidence="2 4">acylphosphatase</fullName>
        <ecNumber evidence="2 4">3.6.1.7</ecNumber>
    </recommendedName>
</protein>
<dbReference type="PROSITE" id="PS00151">
    <property type="entry name" value="ACYLPHOSPHATASE_2"/>
    <property type="match status" value="1"/>
</dbReference>
<dbReference type="PANTHER" id="PTHR47268">
    <property type="entry name" value="ACYLPHOSPHATASE"/>
    <property type="match status" value="1"/>
</dbReference>
<comment type="caution">
    <text evidence="7">The sequence shown here is derived from an EMBL/GenBank/DDBJ whole genome shotgun (WGS) entry which is preliminary data.</text>
</comment>
<evidence type="ECO:0000256" key="4">
    <source>
        <dbReference type="PROSITE-ProRule" id="PRU00520"/>
    </source>
</evidence>
<evidence type="ECO:0000256" key="3">
    <source>
        <dbReference type="ARBA" id="ARBA00047645"/>
    </source>
</evidence>
<evidence type="ECO:0000259" key="6">
    <source>
        <dbReference type="PROSITE" id="PS51160"/>
    </source>
</evidence>
<keyword evidence="4" id="KW-0378">Hydrolase</keyword>
<feature type="active site" evidence="4">
    <location>
        <position position="17"/>
    </location>
</feature>
<dbReference type="InterPro" id="IPR020456">
    <property type="entry name" value="Acylphosphatase"/>
</dbReference>
<dbReference type="Pfam" id="PF00708">
    <property type="entry name" value="Acylphosphatase"/>
    <property type="match status" value="1"/>
</dbReference>
<dbReference type="Gene3D" id="3.30.70.100">
    <property type="match status" value="1"/>
</dbReference>
<comment type="similarity">
    <text evidence="1 5">Belongs to the acylphosphatase family.</text>
</comment>
<proteinExistence type="inferred from homology"/>
<feature type="domain" description="Acylphosphatase-like" evidence="6">
    <location>
        <begin position="2"/>
        <end position="90"/>
    </location>
</feature>